<evidence type="ECO:0000256" key="1">
    <source>
        <dbReference type="SAM" id="MobiDB-lite"/>
    </source>
</evidence>
<dbReference type="AlphaFoldDB" id="A0A8H6N7N7"/>
<organism evidence="2 3">
    <name type="scientific">Colletotrichum musicola</name>
    <dbReference type="NCBI Taxonomy" id="2175873"/>
    <lineage>
        <taxon>Eukaryota</taxon>
        <taxon>Fungi</taxon>
        <taxon>Dikarya</taxon>
        <taxon>Ascomycota</taxon>
        <taxon>Pezizomycotina</taxon>
        <taxon>Sordariomycetes</taxon>
        <taxon>Hypocreomycetidae</taxon>
        <taxon>Glomerellales</taxon>
        <taxon>Glomerellaceae</taxon>
        <taxon>Colletotrichum</taxon>
        <taxon>Colletotrichum orchidearum species complex</taxon>
    </lineage>
</organism>
<dbReference type="Proteomes" id="UP000639643">
    <property type="component" value="Unassembled WGS sequence"/>
</dbReference>
<dbReference type="EMBL" id="WIGM01000511">
    <property type="protein sequence ID" value="KAF6823249.1"/>
    <property type="molecule type" value="Genomic_DNA"/>
</dbReference>
<evidence type="ECO:0000313" key="3">
    <source>
        <dbReference type="Proteomes" id="UP000639643"/>
    </source>
</evidence>
<proteinExistence type="predicted"/>
<keyword evidence="3" id="KW-1185">Reference proteome</keyword>
<comment type="caution">
    <text evidence="2">The sequence shown here is derived from an EMBL/GenBank/DDBJ whole genome shotgun (WGS) entry which is preliminary data.</text>
</comment>
<gene>
    <name evidence="2" type="ORF">CMUS01_10778</name>
</gene>
<sequence length="135" mass="15013">MLAMSYLENALVNAFSNRSQGPFLTIQIHVLGSVLTGKRMVARPSPARKPLQKPGRPERRQTLLQNHLESASWGRRRLLHRDRRREQSPRLAGCRLVSVGKQIVARAGPGLGRHAASRAQVHRAGLGLGEQEGRF</sequence>
<feature type="region of interest" description="Disordered" evidence="1">
    <location>
        <begin position="41"/>
        <end position="67"/>
    </location>
</feature>
<evidence type="ECO:0000313" key="2">
    <source>
        <dbReference type="EMBL" id="KAF6823249.1"/>
    </source>
</evidence>
<protein>
    <submittedName>
        <fullName evidence="2">Uncharacterized protein</fullName>
    </submittedName>
</protein>
<accession>A0A8H6N7N7</accession>
<reference evidence="2" key="1">
    <citation type="journal article" date="2020" name="Phytopathology">
        <title>Genome Sequence Resources of Colletotrichum truncatum, C. plurivorum, C. musicola, and C. sojae: Four Species Pathogenic to Soybean (Glycine max).</title>
        <authorList>
            <person name="Rogerio F."/>
            <person name="Boufleur T.R."/>
            <person name="Ciampi-Guillardi M."/>
            <person name="Sukno S.A."/>
            <person name="Thon M.R."/>
            <person name="Massola Junior N.S."/>
            <person name="Baroncelli R."/>
        </authorList>
    </citation>
    <scope>NUCLEOTIDE SEQUENCE</scope>
    <source>
        <strain evidence="2">LFN0074</strain>
    </source>
</reference>
<name>A0A8H6N7N7_9PEZI</name>